<feature type="compositionally biased region" description="Low complexity" evidence="1">
    <location>
        <begin position="168"/>
        <end position="185"/>
    </location>
</feature>
<feature type="compositionally biased region" description="Low complexity" evidence="1">
    <location>
        <begin position="30"/>
        <end position="39"/>
    </location>
</feature>
<sequence length="665" mass="71585">MAPPACVPSSPAHVLQLPFPPVRPRPPESDPTTPTPTRDTQQHASAITMRGPREHVRLPSLIPIVKPSPLTLSRMRPSSALARLGEDDADKVFNPLPHRMAGAATDTRSKIPRFTRRSQKSSTAPVSSPPLDTTVPNRAEAPRRPLPHCMSSPAPATHSIPEEETSHSSTIRPTAARSTTATARAARPKSESPARPSSPVRPSSPIRPSSPARPMSRLSSSRPISARPRLPPHAPPSDLGIDGSGSLLLSRVASAAKARAQSGSAGSHRKRVLHVYDVLTDRGWQKQALPIGPGAPAPQTRLHATSARVLLEMTQPGAPGPVLPSMYPMPLSSATRSRYTHFTAECASVPASRVAVEGKRLKSPRMYVRRQRIQSAKHRTRSAGSARWGRSRSRTKSRIGSAQTAREIGAIEEFGEDDWMELDHPQRKPAAAPIRALEPPSNLACASSVAVPFQYSNTLPPARLPTYSWRAVESGTDRTDPNLAIDHVPGAAEEAPRSAVLPTPKPLLLFHGRRKPRAHLIQALRRQQHRAILAATTSCVLVRSSMPPSPTPLATTTTKVRMREFHGIPLLVHSSSGTGNDSVGPTVAAAILPDPVPRGPLADAVEVKPLALPAQTRRPSGKRPTLLQRKYVADVYQAGLQTLRHHRAAEVTVGDARRGLVRAGR</sequence>
<feature type="region of interest" description="Disordered" evidence="1">
    <location>
        <begin position="92"/>
        <end position="242"/>
    </location>
</feature>
<gene>
    <name evidence="2" type="ORF">AMAG_15218</name>
</gene>
<organism evidence="2 3">
    <name type="scientific">Allomyces macrogynus (strain ATCC 38327)</name>
    <name type="common">Allomyces javanicus var. macrogynus</name>
    <dbReference type="NCBI Taxonomy" id="578462"/>
    <lineage>
        <taxon>Eukaryota</taxon>
        <taxon>Fungi</taxon>
        <taxon>Fungi incertae sedis</taxon>
        <taxon>Blastocladiomycota</taxon>
        <taxon>Blastocladiomycetes</taxon>
        <taxon>Blastocladiales</taxon>
        <taxon>Blastocladiaceae</taxon>
        <taxon>Allomyces</taxon>
    </lineage>
</organism>
<evidence type="ECO:0000256" key="1">
    <source>
        <dbReference type="SAM" id="MobiDB-lite"/>
    </source>
</evidence>
<reference evidence="3" key="2">
    <citation type="submission" date="2009-11" db="EMBL/GenBank/DDBJ databases">
        <title>The Genome Sequence of Allomyces macrogynus strain ATCC 38327.</title>
        <authorList>
            <consortium name="The Broad Institute Genome Sequencing Platform"/>
            <person name="Russ C."/>
            <person name="Cuomo C."/>
            <person name="Shea T."/>
            <person name="Young S.K."/>
            <person name="Zeng Q."/>
            <person name="Koehrsen M."/>
            <person name="Haas B."/>
            <person name="Borodovsky M."/>
            <person name="Guigo R."/>
            <person name="Alvarado L."/>
            <person name="Berlin A."/>
            <person name="Borenstein D."/>
            <person name="Chen Z."/>
            <person name="Engels R."/>
            <person name="Freedman E."/>
            <person name="Gellesch M."/>
            <person name="Goldberg J."/>
            <person name="Griggs A."/>
            <person name="Gujja S."/>
            <person name="Heiman D."/>
            <person name="Hepburn T."/>
            <person name="Howarth C."/>
            <person name="Jen D."/>
            <person name="Larson L."/>
            <person name="Lewis B."/>
            <person name="Mehta T."/>
            <person name="Park D."/>
            <person name="Pearson M."/>
            <person name="Roberts A."/>
            <person name="Saif S."/>
            <person name="Shenoy N."/>
            <person name="Sisk P."/>
            <person name="Stolte C."/>
            <person name="Sykes S."/>
            <person name="Walk T."/>
            <person name="White J."/>
            <person name="Yandava C."/>
            <person name="Burger G."/>
            <person name="Gray M.W."/>
            <person name="Holland P.W.H."/>
            <person name="King N."/>
            <person name="Lang F.B.F."/>
            <person name="Roger A.J."/>
            <person name="Ruiz-Trillo I."/>
            <person name="Lander E."/>
            <person name="Nusbaum C."/>
        </authorList>
    </citation>
    <scope>NUCLEOTIDE SEQUENCE [LARGE SCALE GENOMIC DNA]</scope>
    <source>
        <strain evidence="3">ATCC 38327</strain>
    </source>
</reference>
<protein>
    <submittedName>
        <fullName evidence="2">Uncharacterized protein</fullName>
    </submittedName>
</protein>
<feature type="compositionally biased region" description="Low complexity" evidence="1">
    <location>
        <begin position="193"/>
        <end position="228"/>
    </location>
</feature>
<evidence type="ECO:0000313" key="2">
    <source>
        <dbReference type="EMBL" id="KNE70954.1"/>
    </source>
</evidence>
<feature type="compositionally biased region" description="Polar residues" evidence="1">
    <location>
        <begin position="120"/>
        <end position="136"/>
    </location>
</feature>
<keyword evidence="3" id="KW-1185">Reference proteome</keyword>
<dbReference type="AlphaFoldDB" id="A0A0L0T8V1"/>
<feature type="region of interest" description="Disordered" evidence="1">
    <location>
        <begin position="371"/>
        <end position="404"/>
    </location>
</feature>
<reference evidence="2 3" key="1">
    <citation type="submission" date="2009-11" db="EMBL/GenBank/DDBJ databases">
        <title>Annotation of Allomyces macrogynus ATCC 38327.</title>
        <authorList>
            <consortium name="The Broad Institute Genome Sequencing Platform"/>
            <person name="Russ C."/>
            <person name="Cuomo C."/>
            <person name="Burger G."/>
            <person name="Gray M.W."/>
            <person name="Holland P.W.H."/>
            <person name="King N."/>
            <person name="Lang F.B.F."/>
            <person name="Roger A.J."/>
            <person name="Ruiz-Trillo I."/>
            <person name="Young S.K."/>
            <person name="Zeng Q."/>
            <person name="Gargeya S."/>
            <person name="Fitzgerald M."/>
            <person name="Haas B."/>
            <person name="Abouelleil A."/>
            <person name="Alvarado L."/>
            <person name="Arachchi H.M."/>
            <person name="Berlin A."/>
            <person name="Chapman S.B."/>
            <person name="Gearin G."/>
            <person name="Goldberg J."/>
            <person name="Griggs A."/>
            <person name="Gujja S."/>
            <person name="Hansen M."/>
            <person name="Heiman D."/>
            <person name="Howarth C."/>
            <person name="Larimer J."/>
            <person name="Lui A."/>
            <person name="MacDonald P.J.P."/>
            <person name="McCowen C."/>
            <person name="Montmayeur A."/>
            <person name="Murphy C."/>
            <person name="Neiman D."/>
            <person name="Pearson M."/>
            <person name="Priest M."/>
            <person name="Roberts A."/>
            <person name="Saif S."/>
            <person name="Shea T."/>
            <person name="Sisk P."/>
            <person name="Stolte C."/>
            <person name="Sykes S."/>
            <person name="Wortman J."/>
            <person name="Nusbaum C."/>
            <person name="Birren B."/>
        </authorList>
    </citation>
    <scope>NUCLEOTIDE SEQUENCE [LARGE SCALE GENOMIC DNA]</scope>
    <source>
        <strain evidence="2 3">ATCC 38327</strain>
    </source>
</reference>
<dbReference type="OrthoDB" id="5600278at2759"/>
<proteinExistence type="predicted"/>
<feature type="compositionally biased region" description="Basic residues" evidence="1">
    <location>
        <begin position="371"/>
        <end position="381"/>
    </location>
</feature>
<dbReference type="Proteomes" id="UP000054350">
    <property type="component" value="Unassembled WGS sequence"/>
</dbReference>
<feature type="compositionally biased region" description="Basic residues" evidence="1">
    <location>
        <begin position="110"/>
        <end position="119"/>
    </location>
</feature>
<feature type="region of interest" description="Disordered" evidence="1">
    <location>
        <begin position="1"/>
        <end position="55"/>
    </location>
</feature>
<dbReference type="EMBL" id="GG745369">
    <property type="protein sequence ID" value="KNE70954.1"/>
    <property type="molecule type" value="Genomic_DNA"/>
</dbReference>
<evidence type="ECO:0000313" key="3">
    <source>
        <dbReference type="Proteomes" id="UP000054350"/>
    </source>
</evidence>
<name>A0A0L0T8V1_ALLM3</name>
<dbReference type="VEuPathDB" id="FungiDB:AMAG_15218"/>
<accession>A0A0L0T8V1</accession>